<gene>
    <name evidence="1" type="ORF">L1987_25859</name>
</gene>
<proteinExistence type="predicted"/>
<name>A0ACB9IBC5_9ASTR</name>
<accession>A0ACB9IBC5</accession>
<organism evidence="1 2">
    <name type="scientific">Smallanthus sonchifolius</name>
    <dbReference type="NCBI Taxonomy" id="185202"/>
    <lineage>
        <taxon>Eukaryota</taxon>
        <taxon>Viridiplantae</taxon>
        <taxon>Streptophyta</taxon>
        <taxon>Embryophyta</taxon>
        <taxon>Tracheophyta</taxon>
        <taxon>Spermatophyta</taxon>
        <taxon>Magnoliopsida</taxon>
        <taxon>eudicotyledons</taxon>
        <taxon>Gunneridae</taxon>
        <taxon>Pentapetalae</taxon>
        <taxon>asterids</taxon>
        <taxon>campanulids</taxon>
        <taxon>Asterales</taxon>
        <taxon>Asteraceae</taxon>
        <taxon>Asteroideae</taxon>
        <taxon>Heliantheae alliance</taxon>
        <taxon>Millerieae</taxon>
        <taxon>Smallanthus</taxon>
    </lineage>
</organism>
<reference evidence="2" key="1">
    <citation type="journal article" date="2022" name="Mol. Ecol. Resour.">
        <title>The genomes of chicory, endive, great burdock and yacon provide insights into Asteraceae palaeo-polyploidization history and plant inulin production.</title>
        <authorList>
            <person name="Fan W."/>
            <person name="Wang S."/>
            <person name="Wang H."/>
            <person name="Wang A."/>
            <person name="Jiang F."/>
            <person name="Liu H."/>
            <person name="Zhao H."/>
            <person name="Xu D."/>
            <person name="Zhang Y."/>
        </authorList>
    </citation>
    <scope>NUCLEOTIDE SEQUENCE [LARGE SCALE GENOMIC DNA]</scope>
    <source>
        <strain evidence="2">cv. Yunnan</strain>
    </source>
</reference>
<comment type="caution">
    <text evidence="1">The sequence shown here is derived from an EMBL/GenBank/DDBJ whole genome shotgun (WGS) entry which is preliminary data.</text>
</comment>
<evidence type="ECO:0000313" key="1">
    <source>
        <dbReference type="EMBL" id="KAI3804372.1"/>
    </source>
</evidence>
<keyword evidence="2" id="KW-1185">Reference proteome</keyword>
<evidence type="ECO:0000313" key="2">
    <source>
        <dbReference type="Proteomes" id="UP001056120"/>
    </source>
</evidence>
<reference evidence="1 2" key="2">
    <citation type="journal article" date="2022" name="Mol. Ecol. Resour.">
        <title>The genomes of chicory, endive, great burdock and yacon provide insights into Asteraceae paleo-polyploidization history and plant inulin production.</title>
        <authorList>
            <person name="Fan W."/>
            <person name="Wang S."/>
            <person name="Wang H."/>
            <person name="Wang A."/>
            <person name="Jiang F."/>
            <person name="Liu H."/>
            <person name="Zhao H."/>
            <person name="Xu D."/>
            <person name="Zhang Y."/>
        </authorList>
    </citation>
    <scope>NUCLEOTIDE SEQUENCE [LARGE SCALE GENOMIC DNA]</scope>
    <source>
        <strain evidence="2">cv. Yunnan</strain>
        <tissue evidence="1">Leaves</tissue>
    </source>
</reference>
<dbReference type="EMBL" id="CM042026">
    <property type="protein sequence ID" value="KAI3804372.1"/>
    <property type="molecule type" value="Genomic_DNA"/>
</dbReference>
<sequence length="176" mass="20405">MGLKCKNYHYKEKLKVHPTLSSKAASLTRIGITWFWRFCPNFPIEAQNLFDHLNSINESPIGDPQRRFATLIVRKPSFVSCLENFGAIYPGFATTGRRPNNLKADLEIDTDLLLFGRIKRRRRSAASRRYTITRHRRKSVLSEALARESVQPFIVIEIRRVPVILWSCKDCENLTN</sequence>
<dbReference type="Proteomes" id="UP001056120">
    <property type="component" value="Linkage Group LG09"/>
</dbReference>
<protein>
    <submittedName>
        <fullName evidence="1">Uncharacterized protein</fullName>
    </submittedName>
</protein>